<dbReference type="Gene3D" id="3.40.50.2000">
    <property type="entry name" value="Glycogen Phosphorylase B"/>
    <property type="match status" value="1"/>
</dbReference>
<evidence type="ECO:0000256" key="1">
    <source>
        <dbReference type="ARBA" id="ARBA00004240"/>
    </source>
</evidence>
<dbReference type="Proteomes" id="UP000095280">
    <property type="component" value="Unplaced"/>
</dbReference>
<dbReference type="PANTHER" id="PTHR12867:SF6">
    <property type="entry name" value="N-ACETYLGLUCOSAMINYLDIPHOSPHODOLICHOL N-ACETYLGLUCOSAMINYLTRANSFERASE"/>
    <property type="match status" value="1"/>
</dbReference>
<comment type="subcellular location">
    <subcellularLocation>
        <location evidence="1">Endoplasmic reticulum</location>
    </subcellularLocation>
</comment>
<evidence type="ECO:0000259" key="8">
    <source>
        <dbReference type="Pfam" id="PF04101"/>
    </source>
</evidence>
<dbReference type="GO" id="GO:0005783">
    <property type="term" value="C:endoplasmic reticulum"/>
    <property type="evidence" value="ECO:0007669"/>
    <property type="project" value="UniProtKB-SubCell"/>
</dbReference>
<evidence type="ECO:0000256" key="4">
    <source>
        <dbReference type="ARBA" id="ARBA00017468"/>
    </source>
</evidence>
<dbReference type="SUPFAM" id="SSF53756">
    <property type="entry name" value="UDP-Glycosyltransferase/glycogen phosphorylase"/>
    <property type="match status" value="1"/>
</dbReference>
<name>A0A1I8G3E7_9PLAT</name>
<dbReference type="PANTHER" id="PTHR12867">
    <property type="entry name" value="GLYCOSYL TRANSFERASE-RELATED"/>
    <property type="match status" value="1"/>
</dbReference>
<feature type="domain" description="Glycosyl transferase family 28 C-terminal" evidence="8">
    <location>
        <begin position="100"/>
        <end position="219"/>
    </location>
</feature>
<evidence type="ECO:0000256" key="3">
    <source>
        <dbReference type="ARBA" id="ARBA00012614"/>
    </source>
</evidence>
<organism evidence="9 10">
    <name type="scientific">Macrostomum lignano</name>
    <dbReference type="NCBI Taxonomy" id="282301"/>
    <lineage>
        <taxon>Eukaryota</taxon>
        <taxon>Metazoa</taxon>
        <taxon>Spiralia</taxon>
        <taxon>Lophotrochozoa</taxon>
        <taxon>Platyhelminthes</taxon>
        <taxon>Rhabditophora</taxon>
        <taxon>Macrostomorpha</taxon>
        <taxon>Macrostomida</taxon>
        <taxon>Macrostomidae</taxon>
        <taxon>Macrostomum</taxon>
    </lineage>
</organism>
<dbReference type="InterPro" id="IPR039042">
    <property type="entry name" value="Alg13-like"/>
</dbReference>
<evidence type="ECO:0000256" key="7">
    <source>
        <dbReference type="ARBA" id="ARBA00022824"/>
    </source>
</evidence>
<protein>
    <recommendedName>
        <fullName evidence="4">UDP-N-acetylglucosamine transferase subunit ALG13</fullName>
        <ecNumber evidence="3">2.4.1.141</ecNumber>
    </recommendedName>
</protein>
<evidence type="ECO:0000256" key="2">
    <source>
        <dbReference type="ARBA" id="ARBA00006962"/>
    </source>
</evidence>
<keyword evidence="6" id="KW-0808">Transferase</keyword>
<evidence type="ECO:0000256" key="5">
    <source>
        <dbReference type="ARBA" id="ARBA00022676"/>
    </source>
</evidence>
<keyword evidence="5" id="KW-0328">Glycosyltransferase</keyword>
<dbReference type="AlphaFoldDB" id="A0A1I8G3E7"/>
<dbReference type="GO" id="GO:0006488">
    <property type="term" value="P:dolichol-linked oligosaccharide biosynthetic process"/>
    <property type="evidence" value="ECO:0007669"/>
    <property type="project" value="InterPro"/>
</dbReference>
<dbReference type="InterPro" id="IPR007235">
    <property type="entry name" value="Glyco_trans_28_C"/>
</dbReference>
<sequence>PQQDSATLFGPKACTHLKEELRLCLLLSDCVKRDRRTPLDCLRDPKADVPAECQAARYNLFICRREQLDNRNRFRGKKTTSDSAAKIKTNNKEPVAMPNVFATVGTTSFDALIRRLDSPELHKILCDQLGYHGLVMQIGRGDYEPVAHTARDYPLEGRFSVSYYRFKPSLAADIAAAGLVISHAGAGSVLESLNAGKRLLVVVNDDLMHNHQTELAHRVAR</sequence>
<reference evidence="10" key="1">
    <citation type="submission" date="2016-11" db="UniProtKB">
        <authorList>
            <consortium name="WormBaseParasite"/>
        </authorList>
    </citation>
    <scope>IDENTIFICATION</scope>
</reference>
<keyword evidence="9" id="KW-1185">Reference proteome</keyword>
<evidence type="ECO:0000256" key="6">
    <source>
        <dbReference type="ARBA" id="ARBA00022679"/>
    </source>
</evidence>
<dbReference type="InterPro" id="IPR018793">
    <property type="entry name" value="Cyt_c_oxidase_assmbl_Pet191"/>
</dbReference>
<dbReference type="WBParaSite" id="maker-uti_cns_0000621-snap-gene-1.21-mRNA-1">
    <property type="protein sequence ID" value="maker-uti_cns_0000621-snap-gene-1.21-mRNA-1"/>
    <property type="gene ID" value="maker-uti_cns_0000621-snap-gene-1.21"/>
</dbReference>
<dbReference type="EC" id="2.4.1.141" evidence="3"/>
<accession>A0A1I8G3E7</accession>
<proteinExistence type="inferred from homology"/>
<comment type="similarity">
    <text evidence="2">Belongs to the glycosyltransferase 28 family.</text>
</comment>
<dbReference type="Pfam" id="PF04101">
    <property type="entry name" value="Glyco_tran_28_C"/>
    <property type="match status" value="1"/>
</dbReference>
<dbReference type="GO" id="GO:0004577">
    <property type="term" value="F:N-acetylglucosaminyldiphosphodolichol N-acetylglucosaminyltransferase activity"/>
    <property type="evidence" value="ECO:0007669"/>
    <property type="project" value="UniProtKB-EC"/>
</dbReference>
<dbReference type="Pfam" id="PF10203">
    <property type="entry name" value="Pet191_N"/>
    <property type="match status" value="1"/>
</dbReference>
<evidence type="ECO:0000313" key="10">
    <source>
        <dbReference type="WBParaSite" id="maker-uti_cns_0000621-snap-gene-1.21-mRNA-1"/>
    </source>
</evidence>
<evidence type="ECO:0000313" key="9">
    <source>
        <dbReference type="Proteomes" id="UP000095280"/>
    </source>
</evidence>
<keyword evidence="7" id="KW-0256">Endoplasmic reticulum</keyword>